<dbReference type="RefSeq" id="WP_092695696.1">
    <property type="nucleotide sequence ID" value="NZ_FNBK01000032.1"/>
</dbReference>
<sequence length="220" mass="22640">MQRRPALIALIALSAALALAVGATAATDLDPPSVASGPVNTTNTSANASSGGLGGSGPGGVSVLGPIGGIYGLVAGLFPTVSPLFLLAVTAVVVAGLALAGLRRQRGNSDERPEPDVRVDPDDGDGGTTDSDALVPDAATDNEVYRAWRTMVTELDVPYGETTTPREFAREAARAGVATDPVERLTDLFDRVRYGAAEPTEDREDRARDALAALDREGED</sequence>
<evidence type="ECO:0000313" key="4">
    <source>
        <dbReference type="EMBL" id="SDG39840.1"/>
    </source>
</evidence>
<dbReference type="EMBL" id="FNBK01000032">
    <property type="protein sequence ID" value="SDG39840.1"/>
    <property type="molecule type" value="Genomic_DNA"/>
</dbReference>
<dbReference type="OrthoDB" id="206550at2157"/>
<protein>
    <recommendedName>
        <fullName evidence="3">Protein-glutamine gamma-glutamyltransferase-like C-terminal domain-containing protein</fullName>
    </recommendedName>
</protein>
<feature type="domain" description="Protein-glutamine gamma-glutamyltransferase-like C-terminal" evidence="3">
    <location>
        <begin position="146"/>
        <end position="211"/>
    </location>
</feature>
<feature type="region of interest" description="Disordered" evidence="1">
    <location>
        <begin position="30"/>
        <end position="55"/>
    </location>
</feature>
<keyword evidence="5" id="KW-1185">Reference proteome</keyword>
<dbReference type="Pfam" id="PF13559">
    <property type="entry name" value="DUF4129"/>
    <property type="match status" value="1"/>
</dbReference>
<keyword evidence="2" id="KW-0812">Transmembrane</keyword>
<dbReference type="AlphaFoldDB" id="A0A1G7TZD7"/>
<evidence type="ECO:0000313" key="5">
    <source>
        <dbReference type="Proteomes" id="UP000199076"/>
    </source>
</evidence>
<name>A0A1G7TZD7_9EURY</name>
<keyword evidence="2" id="KW-0472">Membrane</keyword>
<gene>
    <name evidence="4" type="ORF">SAMN05216218_1326</name>
</gene>
<organism evidence="4 5">
    <name type="scientific">Halorientalis regularis</name>
    <dbReference type="NCBI Taxonomy" id="660518"/>
    <lineage>
        <taxon>Archaea</taxon>
        <taxon>Methanobacteriati</taxon>
        <taxon>Methanobacteriota</taxon>
        <taxon>Stenosarchaea group</taxon>
        <taxon>Halobacteria</taxon>
        <taxon>Halobacteriales</taxon>
        <taxon>Haloarculaceae</taxon>
        <taxon>Halorientalis</taxon>
    </lineage>
</organism>
<feature type="region of interest" description="Disordered" evidence="1">
    <location>
        <begin position="104"/>
        <end position="135"/>
    </location>
</feature>
<keyword evidence="2" id="KW-1133">Transmembrane helix</keyword>
<accession>A0A1G7TZD7</accession>
<dbReference type="InterPro" id="IPR025403">
    <property type="entry name" value="TgpA-like_C"/>
</dbReference>
<dbReference type="Proteomes" id="UP000199076">
    <property type="component" value="Unassembled WGS sequence"/>
</dbReference>
<evidence type="ECO:0000256" key="1">
    <source>
        <dbReference type="SAM" id="MobiDB-lite"/>
    </source>
</evidence>
<feature type="transmembrane region" description="Helical" evidence="2">
    <location>
        <begin position="84"/>
        <end position="102"/>
    </location>
</feature>
<dbReference type="STRING" id="660518.SAMN05216218_1326"/>
<evidence type="ECO:0000256" key="2">
    <source>
        <dbReference type="SAM" id="Phobius"/>
    </source>
</evidence>
<proteinExistence type="predicted"/>
<feature type="compositionally biased region" description="Basic and acidic residues" evidence="1">
    <location>
        <begin position="107"/>
        <end position="121"/>
    </location>
</feature>
<feature type="compositionally biased region" description="Polar residues" evidence="1">
    <location>
        <begin position="38"/>
        <end position="48"/>
    </location>
</feature>
<evidence type="ECO:0000259" key="3">
    <source>
        <dbReference type="Pfam" id="PF13559"/>
    </source>
</evidence>
<reference evidence="5" key="1">
    <citation type="submission" date="2016-10" db="EMBL/GenBank/DDBJ databases">
        <authorList>
            <person name="Varghese N."/>
            <person name="Submissions S."/>
        </authorList>
    </citation>
    <scope>NUCLEOTIDE SEQUENCE [LARGE SCALE GENOMIC DNA]</scope>
    <source>
        <strain evidence="5">IBRC-M 10760</strain>
    </source>
</reference>